<dbReference type="PIRSF" id="PIRSF001363">
    <property type="entry name" value="Malate_synth"/>
    <property type="match status" value="1"/>
</dbReference>
<gene>
    <name evidence="10" type="ORF">APLA_LOCUS13653</name>
    <name evidence="9" type="ORF">APLA_LOCUS4667</name>
</gene>
<dbReference type="InterPro" id="IPR006252">
    <property type="entry name" value="Malate_synthA"/>
</dbReference>
<dbReference type="EC" id="2.3.3.9" evidence="1"/>
<organism evidence="10 12">
    <name type="scientific">Arctia plantaginis</name>
    <name type="common">Wood tiger moth</name>
    <name type="synonym">Phalaena plantaginis</name>
    <dbReference type="NCBI Taxonomy" id="874455"/>
    <lineage>
        <taxon>Eukaryota</taxon>
        <taxon>Metazoa</taxon>
        <taxon>Ecdysozoa</taxon>
        <taxon>Arthropoda</taxon>
        <taxon>Hexapoda</taxon>
        <taxon>Insecta</taxon>
        <taxon>Pterygota</taxon>
        <taxon>Neoptera</taxon>
        <taxon>Endopterygota</taxon>
        <taxon>Lepidoptera</taxon>
        <taxon>Glossata</taxon>
        <taxon>Ditrysia</taxon>
        <taxon>Noctuoidea</taxon>
        <taxon>Erebidae</taxon>
        <taxon>Arctiinae</taxon>
        <taxon>Arctia</taxon>
    </lineage>
</organism>
<dbReference type="Gene3D" id="3.20.20.360">
    <property type="entry name" value="Malate synthase, domain 3"/>
    <property type="match status" value="1"/>
</dbReference>
<dbReference type="FunFam" id="1.20.1220.12:FF:000001">
    <property type="entry name" value="Malate synthase"/>
    <property type="match status" value="1"/>
</dbReference>
<feature type="domain" description="Malate synthase TIM barrel" evidence="7">
    <location>
        <begin position="154"/>
        <end position="400"/>
    </location>
</feature>
<dbReference type="OrthoDB" id="4078635at2759"/>
<name>A0A8S1AYY9_ARCPL</name>
<evidence type="ECO:0000256" key="6">
    <source>
        <dbReference type="PIRSR" id="PIRSR001363-1"/>
    </source>
</evidence>
<evidence type="ECO:0000313" key="10">
    <source>
        <dbReference type="EMBL" id="CAB3251540.1"/>
    </source>
</evidence>
<comment type="catalytic activity">
    <reaction evidence="5">
        <text>glyoxylate + acetyl-CoA + H2O = (S)-malate + CoA + H(+)</text>
        <dbReference type="Rhea" id="RHEA:18181"/>
        <dbReference type="ChEBI" id="CHEBI:15377"/>
        <dbReference type="ChEBI" id="CHEBI:15378"/>
        <dbReference type="ChEBI" id="CHEBI:15589"/>
        <dbReference type="ChEBI" id="CHEBI:36655"/>
        <dbReference type="ChEBI" id="CHEBI:57287"/>
        <dbReference type="ChEBI" id="CHEBI:57288"/>
        <dbReference type="EC" id="2.3.3.9"/>
    </reaction>
</comment>
<evidence type="ECO:0000256" key="3">
    <source>
        <dbReference type="ARBA" id="ARBA00022532"/>
    </source>
</evidence>
<dbReference type="PANTHER" id="PTHR42902:SF2">
    <property type="entry name" value="MALATE SYNTHASE"/>
    <property type="match status" value="1"/>
</dbReference>
<dbReference type="InterPro" id="IPR044856">
    <property type="entry name" value="Malate_synth_C_sf"/>
</dbReference>
<dbReference type="GO" id="GO:0006097">
    <property type="term" value="P:glyoxylate cycle"/>
    <property type="evidence" value="ECO:0007669"/>
    <property type="project" value="UniProtKB-KW"/>
</dbReference>
<evidence type="ECO:0000256" key="1">
    <source>
        <dbReference type="ARBA" id="ARBA00012636"/>
    </source>
</evidence>
<protein>
    <recommendedName>
        <fullName evidence="1">malate synthase</fullName>
        <ecNumber evidence="1">2.3.3.9</ecNumber>
    </recommendedName>
</protein>
<keyword evidence="4" id="KW-0808">Transferase</keyword>
<dbReference type="AlphaFoldDB" id="A0A8S1AYY9"/>
<keyword evidence="11" id="KW-1185">Reference proteome</keyword>
<dbReference type="GO" id="GO:0004474">
    <property type="term" value="F:malate synthase activity"/>
    <property type="evidence" value="ECO:0007669"/>
    <property type="project" value="UniProtKB-EC"/>
</dbReference>
<dbReference type="InterPro" id="IPR046363">
    <property type="entry name" value="MS_N_TIM-barrel_dom"/>
</dbReference>
<dbReference type="Gene3D" id="1.20.1220.12">
    <property type="entry name" value="Malate synthase, domain III"/>
    <property type="match status" value="1"/>
</dbReference>
<dbReference type="FunFam" id="3.20.20.360:FF:000001">
    <property type="entry name" value="Malate synthase"/>
    <property type="match status" value="1"/>
</dbReference>
<feature type="active site" description="Proton acceptor" evidence="6">
    <location>
        <position position="158"/>
    </location>
</feature>
<dbReference type="InterPro" id="IPR001465">
    <property type="entry name" value="Malate_synthase_TIM"/>
</dbReference>
<accession>A0A8S1AYY9</accession>
<sequence length="542" mass="61681">MSKVLFLQSPPPKFEEIQKAIFSNGAVEFLSKLHEKFDESIEQLYKERLQRTATTKVISTLDFKNSFERNDKTWKIAPLPPRLQNRHLDLGDVSASNTAHFVSSLTEDVQGIQVDFDDGHCPTWRNQLQAYQNIWLVVNGRLQGAPVTITTCPVLMLRPRAWNIIEHNILINGKEAIGPLVDFAILMYHNAKKLHEANSGPYFYLSKLEGASEARLWNDIFTWAQEELGLPQGTIKACVLIENVISSFELDEILYALREHSLGLNCGIWDYCASIISKFGDRENFLLPDRNKYVNTERHFLNSYLRLVVSTCHARDAPATGGMAAAMLKPGTDGTDKHSKTIITNILQSKMKEIELGVDGFMVYDARVVPHVNELWKKSGATPNQIWRKFEVNIKPQDLLCIPRDGVTLQGLKHNVAISILFIYYWLAGIGHFFYSGNVEDSATAEISRFQIWQWIRFAPPLEDDPKQNVTASLVEKTASSFAAHAHKNLCRSNAERKRLTAARYMCMELFLSRNPPEFITSYLNDNHKFRTLHNKALLSNL</sequence>
<evidence type="ECO:0000256" key="2">
    <source>
        <dbReference type="ARBA" id="ARBA00022435"/>
    </source>
</evidence>
<proteinExistence type="predicted"/>
<keyword evidence="3" id="KW-0816">Tricarboxylic acid cycle</keyword>
<dbReference type="EMBL" id="CADEBC010000476">
    <property type="protein sequence ID" value="CAB3231992.1"/>
    <property type="molecule type" value="Genomic_DNA"/>
</dbReference>
<evidence type="ECO:0000259" key="7">
    <source>
        <dbReference type="Pfam" id="PF01274"/>
    </source>
</evidence>
<dbReference type="Proteomes" id="UP000494106">
    <property type="component" value="Unassembled WGS sequence"/>
</dbReference>
<evidence type="ECO:0000256" key="5">
    <source>
        <dbReference type="ARBA" id="ARBA00047918"/>
    </source>
</evidence>
<feature type="active site" description="Proton donor" evidence="6">
    <location>
        <position position="441"/>
    </location>
</feature>
<keyword evidence="2" id="KW-0329">Glyoxylate bypass</keyword>
<dbReference type="EMBL" id="CADEBD010000360">
    <property type="protein sequence ID" value="CAB3251540.1"/>
    <property type="molecule type" value="Genomic_DNA"/>
</dbReference>
<dbReference type="Proteomes" id="UP000494256">
    <property type="component" value="Unassembled WGS sequence"/>
</dbReference>
<reference evidence="11 12" key="1">
    <citation type="submission" date="2020-04" db="EMBL/GenBank/DDBJ databases">
        <authorList>
            <person name="Wallbank WR R."/>
            <person name="Pardo Diaz C."/>
            <person name="Kozak K."/>
            <person name="Martin S."/>
            <person name="Jiggins C."/>
            <person name="Moest M."/>
            <person name="Warren A I."/>
            <person name="Byers J.R.P. K."/>
            <person name="Montejo-Kovacevich G."/>
            <person name="Yen C E."/>
        </authorList>
    </citation>
    <scope>NUCLEOTIDE SEQUENCE [LARGE SCALE GENOMIC DNA]</scope>
</reference>
<feature type="domain" description="Malate synthase C-terminal" evidence="8">
    <location>
        <begin position="408"/>
        <end position="489"/>
    </location>
</feature>
<evidence type="ECO:0000313" key="12">
    <source>
        <dbReference type="Proteomes" id="UP000494256"/>
    </source>
</evidence>
<evidence type="ECO:0000259" key="8">
    <source>
        <dbReference type="Pfam" id="PF20659"/>
    </source>
</evidence>
<dbReference type="InterPro" id="IPR011076">
    <property type="entry name" value="Malate_synth_sf"/>
</dbReference>
<dbReference type="PANTHER" id="PTHR42902">
    <property type="entry name" value="MALATE SYNTHASE"/>
    <property type="match status" value="1"/>
</dbReference>
<dbReference type="Pfam" id="PF01274">
    <property type="entry name" value="MS_TIM-barrel"/>
    <property type="match status" value="1"/>
</dbReference>
<dbReference type="SUPFAM" id="SSF51645">
    <property type="entry name" value="Malate synthase G"/>
    <property type="match status" value="1"/>
</dbReference>
<dbReference type="GO" id="GO:0006099">
    <property type="term" value="P:tricarboxylic acid cycle"/>
    <property type="evidence" value="ECO:0007669"/>
    <property type="project" value="UniProtKB-KW"/>
</dbReference>
<evidence type="ECO:0000313" key="9">
    <source>
        <dbReference type="EMBL" id="CAB3231992.1"/>
    </source>
</evidence>
<dbReference type="GO" id="GO:0005737">
    <property type="term" value="C:cytoplasm"/>
    <property type="evidence" value="ECO:0007669"/>
    <property type="project" value="TreeGrafter"/>
</dbReference>
<evidence type="ECO:0000313" key="11">
    <source>
        <dbReference type="Proteomes" id="UP000494106"/>
    </source>
</evidence>
<comment type="caution">
    <text evidence="10">The sequence shown here is derived from an EMBL/GenBank/DDBJ whole genome shotgun (WGS) entry which is preliminary data.</text>
</comment>
<evidence type="ECO:0000256" key="4">
    <source>
        <dbReference type="ARBA" id="ARBA00022679"/>
    </source>
</evidence>
<dbReference type="InterPro" id="IPR048355">
    <property type="entry name" value="MS_C"/>
</dbReference>
<dbReference type="Pfam" id="PF20659">
    <property type="entry name" value="MS_C"/>
    <property type="match status" value="1"/>
</dbReference>